<dbReference type="EMBL" id="BSXW01001261">
    <property type="protein sequence ID" value="GMF35232.1"/>
    <property type="molecule type" value="Genomic_DNA"/>
</dbReference>
<comment type="caution">
    <text evidence="1">The sequence shown here is derived from an EMBL/GenBank/DDBJ whole genome shotgun (WGS) entry which is preliminary data.</text>
</comment>
<gene>
    <name evidence="1" type="ORF">Plil01_001498700</name>
</gene>
<organism evidence="1 2">
    <name type="scientific">Phytophthora lilii</name>
    <dbReference type="NCBI Taxonomy" id="2077276"/>
    <lineage>
        <taxon>Eukaryota</taxon>
        <taxon>Sar</taxon>
        <taxon>Stramenopiles</taxon>
        <taxon>Oomycota</taxon>
        <taxon>Peronosporomycetes</taxon>
        <taxon>Peronosporales</taxon>
        <taxon>Peronosporaceae</taxon>
        <taxon>Phytophthora</taxon>
    </lineage>
</organism>
<protein>
    <submittedName>
        <fullName evidence="1">Unnamed protein product</fullName>
    </submittedName>
</protein>
<proteinExistence type="predicted"/>
<name>A0A9W6XBK5_9STRA</name>
<evidence type="ECO:0000313" key="1">
    <source>
        <dbReference type="EMBL" id="GMF35232.1"/>
    </source>
</evidence>
<keyword evidence="2" id="KW-1185">Reference proteome</keyword>
<dbReference type="Proteomes" id="UP001165083">
    <property type="component" value="Unassembled WGS sequence"/>
</dbReference>
<sequence>MRESIKFRTGKYAGVCPEEVLGLNDDRYLQWIATLDDYSDKDLLSHVRTNLIRDTEIQFGKHAGTQLRDLKEKNAHYWAWLEHQAEVNPKLAYIRSIATMKRYYEQKRDERIAKQKAYYQANKEQICERGRERRQGSECLRRELPDSIKVGTILRKTKPVAIDMDDPYDTAATDAGREACDEAPVIDEKKEKPELIQDEEKIVSENIVSPMSPNSSPQPDSAIVEEGNFKPIQKIFNARECFIIHRGDEYQYWIDKCALGEARVSFRLRQTNGEYVYDTKGCRVLQVVKYGGKRPYRNYIWFYNHVDMHAFIEYFHGDHANGIFGRDQTFTNGDRWFECHELFIGKDPTIKLFFDIEKVIPNALLKEYRSTYDCSANDLRKTYALM</sequence>
<dbReference type="OrthoDB" id="10488016at2759"/>
<accession>A0A9W6XBK5</accession>
<evidence type="ECO:0000313" key="2">
    <source>
        <dbReference type="Proteomes" id="UP001165083"/>
    </source>
</evidence>
<reference evidence="1" key="1">
    <citation type="submission" date="2023-04" db="EMBL/GenBank/DDBJ databases">
        <title>Phytophthora lilii NBRC 32176.</title>
        <authorList>
            <person name="Ichikawa N."/>
            <person name="Sato H."/>
            <person name="Tonouchi N."/>
        </authorList>
    </citation>
    <scope>NUCLEOTIDE SEQUENCE</scope>
    <source>
        <strain evidence="1">NBRC 32176</strain>
    </source>
</reference>
<dbReference type="AlphaFoldDB" id="A0A9W6XBK5"/>